<sequence length="383" mass="41683">MTNFYQFRSADRIFTGVRALKTIKDNIHQLPGDIKNVLIIAQPSMLKFGYVDTLQEALSSAGVTSTVRSDVTPEPTIHYVEEAVEEINQDQYDAMIGIGGGSVLDVTKFFAVCHTNEQSVRDMMGIEQIQKPGVPMVLIPSTSGTGSEVTPNSILTLPAEELKVGVVSQYFLPQQVYLDASLTLELPKSITAATGMDAFTHSLESYISNKANPLSDMFAMESMKLISDNILEAYHNGKNETARENMLLGSMLGGMALSAAGTAAVHAMAYLIGGSFGVTHGVANSMLLPHVMEFNYDSVEERLETIAQETSLSKSGNASDVLESIRSLTAELEIPQDLSAYGVKEEDVPDLAVAASNVKRLMDNNPKQMSVEEIEMIYRRLLL</sequence>
<dbReference type="GO" id="GO:0046872">
    <property type="term" value="F:metal ion binding"/>
    <property type="evidence" value="ECO:0007669"/>
    <property type="project" value="InterPro"/>
</dbReference>
<dbReference type="FunFam" id="1.20.1090.10:FF:000001">
    <property type="entry name" value="Aldehyde-alcohol dehydrogenase"/>
    <property type="match status" value="1"/>
</dbReference>
<dbReference type="Pfam" id="PF00465">
    <property type="entry name" value="Fe-ADH"/>
    <property type="match status" value="1"/>
</dbReference>
<dbReference type="STRING" id="930129.SAMN05216352_11228"/>
<name>A0A1G8NHM2_9BACI</name>
<dbReference type="RefSeq" id="WP_091587027.1">
    <property type="nucleotide sequence ID" value="NZ_FNDU01000012.1"/>
</dbReference>
<dbReference type="GO" id="GO:0004022">
    <property type="term" value="F:alcohol dehydrogenase (NAD+) activity"/>
    <property type="evidence" value="ECO:0007669"/>
    <property type="project" value="TreeGrafter"/>
</dbReference>
<evidence type="ECO:0000256" key="1">
    <source>
        <dbReference type="ARBA" id="ARBA00007358"/>
    </source>
</evidence>
<dbReference type="InterPro" id="IPR056798">
    <property type="entry name" value="ADH_Fe_C"/>
</dbReference>
<dbReference type="FunFam" id="3.40.50.1970:FF:000003">
    <property type="entry name" value="Alcohol dehydrogenase, iron-containing"/>
    <property type="match status" value="1"/>
</dbReference>
<feature type="domain" description="Fe-containing alcohol dehydrogenase-like C-terminal" evidence="4">
    <location>
        <begin position="191"/>
        <end position="381"/>
    </location>
</feature>
<dbReference type="InterPro" id="IPR001670">
    <property type="entry name" value="ADH_Fe/GldA"/>
</dbReference>
<evidence type="ECO:0000313" key="5">
    <source>
        <dbReference type="EMBL" id="SDI79693.1"/>
    </source>
</evidence>
<dbReference type="Gene3D" id="1.20.1090.10">
    <property type="entry name" value="Dehydroquinate synthase-like - alpha domain"/>
    <property type="match status" value="1"/>
</dbReference>
<dbReference type="Proteomes" id="UP000199017">
    <property type="component" value="Unassembled WGS sequence"/>
</dbReference>
<evidence type="ECO:0000313" key="6">
    <source>
        <dbReference type="Proteomes" id="UP000199017"/>
    </source>
</evidence>
<protein>
    <submittedName>
        <fullName evidence="5">Alcohol dehydrogenase, class IV</fullName>
    </submittedName>
</protein>
<reference evidence="5 6" key="1">
    <citation type="submission" date="2016-10" db="EMBL/GenBank/DDBJ databases">
        <authorList>
            <person name="de Groot N.N."/>
        </authorList>
    </citation>
    <scope>NUCLEOTIDE SEQUENCE [LARGE SCALE GENOMIC DNA]</scope>
    <source>
        <strain evidence="6">P4B,CCM 7963,CECT 7998,DSM 25260,IBRC-M 10614,KCTC 13821</strain>
    </source>
</reference>
<dbReference type="Gene3D" id="3.40.50.1970">
    <property type="match status" value="1"/>
</dbReference>
<dbReference type="InterPro" id="IPR039697">
    <property type="entry name" value="Alcohol_dehydrogenase_Fe"/>
</dbReference>
<dbReference type="SUPFAM" id="SSF56796">
    <property type="entry name" value="Dehydroquinate synthase-like"/>
    <property type="match status" value="1"/>
</dbReference>
<dbReference type="OrthoDB" id="9815791at2"/>
<dbReference type="CDD" id="cd08551">
    <property type="entry name" value="Fe-ADH"/>
    <property type="match status" value="1"/>
</dbReference>
<dbReference type="AlphaFoldDB" id="A0A1G8NHM2"/>
<dbReference type="PANTHER" id="PTHR11496:SF102">
    <property type="entry name" value="ALCOHOL DEHYDROGENASE 4"/>
    <property type="match status" value="1"/>
</dbReference>
<organism evidence="5 6">
    <name type="scientific">Alteribacillus bidgolensis</name>
    <dbReference type="NCBI Taxonomy" id="930129"/>
    <lineage>
        <taxon>Bacteria</taxon>
        <taxon>Bacillati</taxon>
        <taxon>Bacillota</taxon>
        <taxon>Bacilli</taxon>
        <taxon>Bacillales</taxon>
        <taxon>Bacillaceae</taxon>
        <taxon>Alteribacillus</taxon>
    </lineage>
</organism>
<dbReference type="EMBL" id="FNDU01000012">
    <property type="protein sequence ID" value="SDI79693.1"/>
    <property type="molecule type" value="Genomic_DNA"/>
</dbReference>
<evidence type="ECO:0000259" key="4">
    <source>
        <dbReference type="Pfam" id="PF25137"/>
    </source>
</evidence>
<dbReference type="Pfam" id="PF25137">
    <property type="entry name" value="ADH_Fe_C"/>
    <property type="match status" value="1"/>
</dbReference>
<gene>
    <name evidence="5" type="ORF">SAMN05216352_11228</name>
</gene>
<dbReference type="PANTHER" id="PTHR11496">
    <property type="entry name" value="ALCOHOL DEHYDROGENASE"/>
    <property type="match status" value="1"/>
</dbReference>
<evidence type="ECO:0000256" key="2">
    <source>
        <dbReference type="ARBA" id="ARBA00023002"/>
    </source>
</evidence>
<evidence type="ECO:0000259" key="3">
    <source>
        <dbReference type="Pfam" id="PF00465"/>
    </source>
</evidence>
<proteinExistence type="inferred from homology"/>
<feature type="domain" description="Alcohol dehydrogenase iron-type/glycerol dehydrogenase GldA" evidence="3">
    <location>
        <begin position="12"/>
        <end position="179"/>
    </location>
</feature>
<keyword evidence="2" id="KW-0560">Oxidoreductase</keyword>
<accession>A0A1G8NHM2</accession>
<comment type="similarity">
    <text evidence="1">Belongs to the iron-containing alcohol dehydrogenase family.</text>
</comment>
<keyword evidence="6" id="KW-1185">Reference proteome</keyword>